<dbReference type="Gene3D" id="1.20.1050.10">
    <property type="match status" value="1"/>
</dbReference>
<dbReference type="InterPro" id="IPR036282">
    <property type="entry name" value="Glutathione-S-Trfase_C_sf"/>
</dbReference>
<evidence type="ECO:0000259" key="2">
    <source>
        <dbReference type="PROSITE" id="PS50404"/>
    </source>
</evidence>
<dbReference type="Pfam" id="PF14497">
    <property type="entry name" value="GST_C_3"/>
    <property type="match status" value="1"/>
</dbReference>
<feature type="chain" id="PRO_5035286892" description="Glutathione S-transferase" evidence="1">
    <location>
        <begin position="20"/>
        <end position="236"/>
    </location>
</feature>
<keyword evidence="1" id="KW-0732">Signal</keyword>
<gene>
    <name evidence="4" type="ORF">PECAL_3P01710</name>
</gene>
<evidence type="ECO:0000259" key="3">
    <source>
        <dbReference type="PROSITE" id="PS50405"/>
    </source>
</evidence>
<protein>
    <recommendedName>
        <fullName evidence="6">Glutathione S-transferase</fullName>
    </recommendedName>
</protein>
<dbReference type="InterPro" id="IPR050213">
    <property type="entry name" value="GST_superfamily"/>
</dbReference>
<dbReference type="InterPro" id="IPR004045">
    <property type="entry name" value="Glutathione_S-Trfase_N"/>
</dbReference>
<dbReference type="PROSITE" id="PS50405">
    <property type="entry name" value="GST_CTER"/>
    <property type="match status" value="1"/>
</dbReference>
<dbReference type="SUPFAM" id="SSF52833">
    <property type="entry name" value="Thioredoxin-like"/>
    <property type="match status" value="1"/>
</dbReference>
<dbReference type="SUPFAM" id="SSF47616">
    <property type="entry name" value="GST C-terminal domain-like"/>
    <property type="match status" value="1"/>
</dbReference>
<dbReference type="Gene3D" id="3.40.30.10">
    <property type="entry name" value="Glutaredoxin"/>
    <property type="match status" value="1"/>
</dbReference>
<dbReference type="InterPro" id="IPR010987">
    <property type="entry name" value="Glutathione-S-Trfase_C-like"/>
</dbReference>
<proteinExistence type="predicted"/>
<dbReference type="PANTHER" id="PTHR11571:SF150">
    <property type="entry name" value="GLUTATHIONE S-TRANSFERASE"/>
    <property type="match status" value="1"/>
</dbReference>
<feature type="domain" description="GST C-terminal" evidence="3">
    <location>
        <begin position="120"/>
        <end position="236"/>
    </location>
</feature>
<feature type="signal peptide" evidence="1">
    <location>
        <begin position="1"/>
        <end position="19"/>
    </location>
</feature>
<dbReference type="InterPro" id="IPR036249">
    <property type="entry name" value="Thioredoxin-like_sf"/>
</dbReference>
<dbReference type="GO" id="GO:0006749">
    <property type="term" value="P:glutathione metabolic process"/>
    <property type="evidence" value="ECO:0007669"/>
    <property type="project" value="TreeGrafter"/>
</dbReference>
<sequence>MPMRRSLTSVLISSAFAMAAMENSRMKLSYFDARGVAETTRYMLAVTKTPYEDFRYGFTFGTPGDFSTVQRPEFDAAKAAGKLDANLGRLPLLEVDGQVFGQSKTIERFVAKRVGMMGATPVEEAQIDCICEHLRDCKDKYMKAKTNPETKAAYFATEMPEFMAKVEKTCVGPWLCGSKCTLADAAAFVFVKEFFDDVESSTKAIAGCPKISAAVEAFGKLPEVLAWQQKRPKTMF</sequence>
<dbReference type="PANTHER" id="PTHR11571">
    <property type="entry name" value="GLUTATHIONE S-TRANSFERASE"/>
    <property type="match status" value="1"/>
</dbReference>
<dbReference type="EMBL" id="CAKKNE010000003">
    <property type="protein sequence ID" value="CAH0370294.1"/>
    <property type="molecule type" value="Genomic_DNA"/>
</dbReference>
<dbReference type="AlphaFoldDB" id="A0A8J2SPL7"/>
<keyword evidence="5" id="KW-1185">Reference proteome</keyword>
<reference evidence="4" key="1">
    <citation type="submission" date="2021-11" db="EMBL/GenBank/DDBJ databases">
        <authorList>
            <consortium name="Genoscope - CEA"/>
            <person name="William W."/>
        </authorList>
    </citation>
    <scope>NUCLEOTIDE SEQUENCE</scope>
</reference>
<dbReference type="Proteomes" id="UP000789595">
    <property type="component" value="Unassembled WGS sequence"/>
</dbReference>
<name>A0A8J2SPL7_9STRA</name>
<evidence type="ECO:0000256" key="1">
    <source>
        <dbReference type="SAM" id="SignalP"/>
    </source>
</evidence>
<comment type="caution">
    <text evidence="4">The sequence shown here is derived from an EMBL/GenBank/DDBJ whole genome shotgun (WGS) entry which is preliminary data.</text>
</comment>
<evidence type="ECO:0008006" key="6">
    <source>
        <dbReference type="Google" id="ProtNLM"/>
    </source>
</evidence>
<dbReference type="PROSITE" id="PS50404">
    <property type="entry name" value="GST_NTER"/>
    <property type="match status" value="1"/>
</dbReference>
<dbReference type="CDD" id="cd03039">
    <property type="entry name" value="GST_N_Sigma_like"/>
    <property type="match status" value="1"/>
</dbReference>
<accession>A0A8J2SPL7</accession>
<dbReference type="InterPro" id="IPR040079">
    <property type="entry name" value="Glutathione_S-Trfase"/>
</dbReference>
<evidence type="ECO:0000313" key="5">
    <source>
        <dbReference type="Proteomes" id="UP000789595"/>
    </source>
</evidence>
<feature type="domain" description="GST N-terminal" evidence="2">
    <location>
        <begin position="24"/>
        <end position="118"/>
    </location>
</feature>
<dbReference type="GO" id="GO:0004364">
    <property type="term" value="F:glutathione transferase activity"/>
    <property type="evidence" value="ECO:0007669"/>
    <property type="project" value="TreeGrafter"/>
</dbReference>
<organism evidence="4 5">
    <name type="scientific">Pelagomonas calceolata</name>
    <dbReference type="NCBI Taxonomy" id="35677"/>
    <lineage>
        <taxon>Eukaryota</taxon>
        <taxon>Sar</taxon>
        <taxon>Stramenopiles</taxon>
        <taxon>Ochrophyta</taxon>
        <taxon>Pelagophyceae</taxon>
        <taxon>Pelagomonadales</taxon>
        <taxon>Pelagomonadaceae</taxon>
        <taxon>Pelagomonas</taxon>
    </lineage>
</organism>
<dbReference type="InterPro" id="IPR004046">
    <property type="entry name" value="GST_C"/>
</dbReference>
<dbReference type="SFLD" id="SFLDS00019">
    <property type="entry name" value="Glutathione_Transferase_(cytos"/>
    <property type="match status" value="1"/>
</dbReference>
<dbReference type="OrthoDB" id="420389at2759"/>
<evidence type="ECO:0000313" key="4">
    <source>
        <dbReference type="EMBL" id="CAH0370294.1"/>
    </source>
</evidence>